<gene>
    <name evidence="1" type="ORF">THOM_2552</name>
</gene>
<dbReference type="Proteomes" id="UP000011185">
    <property type="component" value="Unassembled WGS sequence"/>
</dbReference>
<dbReference type="EMBL" id="JH994036">
    <property type="protein sequence ID" value="ELQ74527.1"/>
    <property type="molecule type" value="Genomic_DNA"/>
</dbReference>
<sequence length="143" mass="16508">MWGMKNDDIEFVDMVNADIFELNGTGTVNEDLIRVKSKSNHVWDIKSGSNKVIYRYNVYQKPSQHFLVQKRSDEHFKIVISDQECIAYNAPVNYFVKERCRERDMTQLFDVVALFETTKTPSIAAINGYKGLSFSTKAIGRLE</sequence>
<evidence type="ECO:0000313" key="2">
    <source>
        <dbReference type="Proteomes" id="UP000011185"/>
    </source>
</evidence>
<organism evidence="1 2">
    <name type="scientific">Trachipleistophora hominis</name>
    <name type="common">Microsporidian parasite</name>
    <dbReference type="NCBI Taxonomy" id="72359"/>
    <lineage>
        <taxon>Eukaryota</taxon>
        <taxon>Fungi</taxon>
        <taxon>Fungi incertae sedis</taxon>
        <taxon>Microsporidia</taxon>
        <taxon>Pleistophoridae</taxon>
        <taxon>Trachipleistophora</taxon>
    </lineage>
</organism>
<proteinExistence type="predicted"/>
<evidence type="ECO:0000313" key="1">
    <source>
        <dbReference type="EMBL" id="ELQ74527.1"/>
    </source>
</evidence>
<reference evidence="1 2" key="1">
    <citation type="journal article" date="2012" name="PLoS Pathog.">
        <title>The genome of the obligate intracellular parasite Trachipleistophora hominis: new insights into microsporidian genome dynamics and reductive evolution.</title>
        <authorList>
            <person name="Heinz E."/>
            <person name="Williams T.A."/>
            <person name="Nakjang S."/>
            <person name="Noel C.J."/>
            <person name="Swan D.C."/>
            <person name="Goldberg A.V."/>
            <person name="Harris S.R."/>
            <person name="Weinmaier T."/>
            <person name="Markert S."/>
            <person name="Becher D."/>
            <person name="Bernhardt J."/>
            <person name="Dagan T."/>
            <person name="Hacker C."/>
            <person name="Lucocq J.M."/>
            <person name="Schweder T."/>
            <person name="Rattei T."/>
            <person name="Hall N."/>
            <person name="Hirt R.P."/>
            <person name="Embley T.M."/>
        </authorList>
    </citation>
    <scope>NUCLEOTIDE SEQUENCE [LARGE SCALE GENOMIC DNA]</scope>
</reference>
<dbReference type="OrthoDB" id="10515020at2759"/>
<dbReference type="VEuPathDB" id="MicrosporidiaDB:THOM_2552"/>
<dbReference type="AlphaFoldDB" id="L7JUT0"/>
<name>L7JUT0_TRAHO</name>
<dbReference type="InParanoid" id="L7JUT0"/>
<accession>L7JUT0</accession>
<dbReference type="HOGENOM" id="CLU_1807583_0_0_1"/>
<protein>
    <submittedName>
        <fullName evidence="1">Uncharacterized protein</fullName>
    </submittedName>
</protein>
<keyword evidence="2" id="KW-1185">Reference proteome</keyword>